<gene>
    <name evidence="1" type="ORF">ACFSKL_00980</name>
</gene>
<keyword evidence="2" id="KW-1185">Reference proteome</keyword>
<evidence type="ECO:0000313" key="1">
    <source>
        <dbReference type="EMBL" id="MFD2033339.1"/>
    </source>
</evidence>
<comment type="caution">
    <text evidence="1">The sequence shown here is derived from an EMBL/GenBank/DDBJ whole genome shotgun (WGS) entry which is preliminary data.</text>
</comment>
<sequence>MKSIFLTFLATIMGLAQVSAQKLDFNLGFGSYRVPNQIKFELPRAGFNMNFGLIYQISNKWEMGTSINHSVFNYDRASLAGTPVSLGTFGTLGRVKSDHLYFTFRRKVLLPFSLESSFGFGIGGYIENNEYSVPIAFDEEKNYYRGISWNRDIETGILFPLTYAVRKVFVNKVHLGLEGGLFFDKNLNTRGIYIGPKAGIFL</sequence>
<organism evidence="1 2">
    <name type="scientific">Belliella marina</name>
    <dbReference type="NCBI Taxonomy" id="1644146"/>
    <lineage>
        <taxon>Bacteria</taxon>
        <taxon>Pseudomonadati</taxon>
        <taxon>Bacteroidota</taxon>
        <taxon>Cytophagia</taxon>
        <taxon>Cytophagales</taxon>
        <taxon>Cyclobacteriaceae</taxon>
        <taxon>Belliella</taxon>
    </lineage>
</organism>
<dbReference type="RefSeq" id="WP_376882540.1">
    <property type="nucleotide sequence ID" value="NZ_JBHUHR010000001.1"/>
</dbReference>
<proteinExistence type="predicted"/>
<protein>
    <recommendedName>
        <fullName evidence="3">Outer membrane protein beta-barrel domain-containing protein</fullName>
    </recommendedName>
</protein>
<accession>A0ABW4VF97</accession>
<dbReference type="EMBL" id="JBHUHR010000001">
    <property type="protein sequence ID" value="MFD2033339.1"/>
    <property type="molecule type" value="Genomic_DNA"/>
</dbReference>
<dbReference type="Proteomes" id="UP001597361">
    <property type="component" value="Unassembled WGS sequence"/>
</dbReference>
<reference evidence="2" key="1">
    <citation type="journal article" date="2019" name="Int. J. Syst. Evol. Microbiol.">
        <title>The Global Catalogue of Microorganisms (GCM) 10K type strain sequencing project: providing services to taxonomists for standard genome sequencing and annotation.</title>
        <authorList>
            <consortium name="The Broad Institute Genomics Platform"/>
            <consortium name="The Broad Institute Genome Sequencing Center for Infectious Disease"/>
            <person name="Wu L."/>
            <person name="Ma J."/>
        </authorList>
    </citation>
    <scope>NUCLEOTIDE SEQUENCE [LARGE SCALE GENOMIC DNA]</scope>
    <source>
        <strain evidence="2">CGMCC 1.15180</strain>
    </source>
</reference>
<name>A0ABW4VF97_9BACT</name>
<evidence type="ECO:0008006" key="3">
    <source>
        <dbReference type="Google" id="ProtNLM"/>
    </source>
</evidence>
<evidence type="ECO:0000313" key="2">
    <source>
        <dbReference type="Proteomes" id="UP001597361"/>
    </source>
</evidence>